<dbReference type="EMBL" id="FJOG01000021">
    <property type="protein sequence ID" value="CZR62601.1"/>
    <property type="molecule type" value="Genomic_DNA"/>
</dbReference>
<accession>A0A1L7XC52</accession>
<evidence type="ECO:0000313" key="2">
    <source>
        <dbReference type="Proteomes" id="UP000184330"/>
    </source>
</evidence>
<dbReference type="AlphaFoldDB" id="A0A1L7XC52"/>
<gene>
    <name evidence="1" type="ORF">PAC_12498</name>
</gene>
<evidence type="ECO:0000313" key="1">
    <source>
        <dbReference type="EMBL" id="CZR62601.1"/>
    </source>
</evidence>
<sequence>MELRNWQMAAMELYQAQQASLKLSNGARLIRAGKRRSDRERQVYRVIQFYQKRGAHHLRPRSETPPKQLLLMLIIYSGGPALWTPPELPFTIEARTDTRKTTPGIPSLSVQWHHIFTPLQVMQPGYSLNPVSVVSTATMIAECYQFLRKFSFPNFTLHATAEQGTLFLRKQLPVRAQQNDSPIPKFISSRHQLQKLCFKYPTALEETHRHHRLIEYDIAGTKWLIDNSADGYQPGLDTPTIESIPSDRDPDAAPDITRIGHCTVIKAGFLVPQESLMVVRSAANHSKQTINSSTAGALFSQIPKMVLVKHNRGTIKSFLHINQFPNTLRQRVLGQLLVLLREIKEAAEACESGTCRIVLRKENLDQFEMDILPSANEGTFLTDEIKDRFWSKDGNVETATELDTEA</sequence>
<name>A0A1L7XC52_9HELO</name>
<keyword evidence="2" id="KW-1185">Reference proteome</keyword>
<dbReference type="Proteomes" id="UP000184330">
    <property type="component" value="Unassembled WGS sequence"/>
</dbReference>
<dbReference type="OrthoDB" id="10646612at2759"/>
<reference evidence="1 2" key="1">
    <citation type="submission" date="2016-03" db="EMBL/GenBank/DDBJ databases">
        <authorList>
            <person name="Ploux O."/>
        </authorList>
    </citation>
    <scope>NUCLEOTIDE SEQUENCE [LARGE SCALE GENOMIC DNA]</scope>
    <source>
        <strain evidence="1 2">UAMH 11012</strain>
    </source>
</reference>
<organism evidence="1 2">
    <name type="scientific">Phialocephala subalpina</name>
    <dbReference type="NCBI Taxonomy" id="576137"/>
    <lineage>
        <taxon>Eukaryota</taxon>
        <taxon>Fungi</taxon>
        <taxon>Dikarya</taxon>
        <taxon>Ascomycota</taxon>
        <taxon>Pezizomycotina</taxon>
        <taxon>Leotiomycetes</taxon>
        <taxon>Helotiales</taxon>
        <taxon>Mollisiaceae</taxon>
        <taxon>Phialocephala</taxon>
        <taxon>Phialocephala fortinii species complex</taxon>
    </lineage>
</organism>
<proteinExistence type="predicted"/>
<protein>
    <submittedName>
        <fullName evidence="1">Uncharacterized protein</fullName>
    </submittedName>
</protein>